<dbReference type="InterPro" id="IPR021054">
    <property type="entry name" value="Cell_wall_mannoprotein_1"/>
</dbReference>
<sequence length="171" mass="18292">MRFQILSAIALSAVALADNHVSRSLGQLSQATVAFDNTLARWKGDYTSIGPIMRRSAELIGAINAAASVPEGTKTITVREVEEEANFAIANQLVQDVGSAVDTVIRLKPKIEAIPALGKPLALVVIKNIRDAVSGLGEAYGKLASDPRRTEAEAIIKRADDHLARGIYVFE</sequence>
<accession>A0A9P5HDS9</accession>
<comment type="caution">
    <text evidence="2">The sequence shown here is derived from an EMBL/GenBank/DDBJ whole genome shotgun (WGS) entry which is preliminary data.</text>
</comment>
<feature type="signal peptide" evidence="1">
    <location>
        <begin position="1"/>
        <end position="17"/>
    </location>
</feature>
<protein>
    <submittedName>
        <fullName evidence="2">Uncharacterized protein</fullName>
    </submittedName>
</protein>
<dbReference type="EMBL" id="JAANBB010000078">
    <property type="protein sequence ID" value="KAF7551435.1"/>
    <property type="molecule type" value="Genomic_DNA"/>
</dbReference>
<dbReference type="Proteomes" id="UP000722485">
    <property type="component" value="Unassembled WGS sequence"/>
</dbReference>
<proteinExistence type="predicted"/>
<evidence type="ECO:0000256" key="1">
    <source>
        <dbReference type="SAM" id="SignalP"/>
    </source>
</evidence>
<keyword evidence="3" id="KW-1185">Reference proteome</keyword>
<reference evidence="2" key="1">
    <citation type="submission" date="2020-03" db="EMBL/GenBank/DDBJ databases">
        <title>Draft Genome Sequence of Cylindrodendrum hubeiense.</title>
        <authorList>
            <person name="Buettner E."/>
            <person name="Kellner H."/>
        </authorList>
    </citation>
    <scope>NUCLEOTIDE SEQUENCE</scope>
    <source>
        <strain evidence="2">IHI 201604</strain>
    </source>
</reference>
<organism evidence="2 3">
    <name type="scientific">Cylindrodendrum hubeiense</name>
    <dbReference type="NCBI Taxonomy" id="595255"/>
    <lineage>
        <taxon>Eukaryota</taxon>
        <taxon>Fungi</taxon>
        <taxon>Dikarya</taxon>
        <taxon>Ascomycota</taxon>
        <taxon>Pezizomycotina</taxon>
        <taxon>Sordariomycetes</taxon>
        <taxon>Hypocreomycetidae</taxon>
        <taxon>Hypocreales</taxon>
        <taxon>Nectriaceae</taxon>
        <taxon>Cylindrodendrum</taxon>
    </lineage>
</organism>
<dbReference type="AlphaFoldDB" id="A0A9P5HDS9"/>
<dbReference type="OrthoDB" id="5151308at2759"/>
<evidence type="ECO:0000313" key="3">
    <source>
        <dbReference type="Proteomes" id="UP000722485"/>
    </source>
</evidence>
<evidence type="ECO:0000313" key="2">
    <source>
        <dbReference type="EMBL" id="KAF7551435.1"/>
    </source>
</evidence>
<feature type="chain" id="PRO_5040121073" evidence="1">
    <location>
        <begin position="18"/>
        <end position="171"/>
    </location>
</feature>
<keyword evidence="1" id="KW-0732">Signal</keyword>
<gene>
    <name evidence="2" type="ORF">G7Z17_g5023</name>
</gene>
<dbReference type="Pfam" id="PF12296">
    <property type="entry name" value="HsbA"/>
    <property type="match status" value="1"/>
</dbReference>
<name>A0A9P5HDS9_9HYPO</name>